<dbReference type="InterPro" id="IPR011037">
    <property type="entry name" value="Pyrv_Knase-like_insert_dom_sf"/>
</dbReference>
<accession>A0A1I0EQP8</accession>
<dbReference type="SUPFAM" id="SSF50800">
    <property type="entry name" value="PK beta-barrel domain-like"/>
    <property type="match status" value="1"/>
</dbReference>
<evidence type="ECO:0000313" key="1">
    <source>
        <dbReference type="EMBL" id="SET47374.1"/>
    </source>
</evidence>
<keyword evidence="2" id="KW-1185">Reference proteome</keyword>
<name>A0A1I0EQP8_9FIRM</name>
<evidence type="ECO:0008006" key="3">
    <source>
        <dbReference type="Google" id="ProtNLM"/>
    </source>
</evidence>
<proteinExistence type="predicted"/>
<evidence type="ECO:0000313" key="2">
    <source>
        <dbReference type="Proteomes" id="UP000199568"/>
    </source>
</evidence>
<dbReference type="Gene3D" id="2.40.33.20">
    <property type="entry name" value="PK beta-barrel domain-like"/>
    <property type="match status" value="1"/>
</dbReference>
<sequence>MAKIKSIYKKDEEGIWREYKKSFLEISNSLSHQRDISIITSIGYDKLQYDEVQGFCHLKFKANLIIEGLDYKAIEPFSMMYLGDSSIEITMLGKECHHDCPALANEKSCGLSKHIFWGRVRRAGGITIGDVVTL</sequence>
<protein>
    <recommendedName>
        <fullName evidence="3">MOSC domain-containing protein</fullName>
    </recommendedName>
</protein>
<reference evidence="1 2" key="1">
    <citation type="submission" date="2016-10" db="EMBL/GenBank/DDBJ databases">
        <authorList>
            <person name="de Groot N.N."/>
        </authorList>
    </citation>
    <scope>NUCLEOTIDE SEQUENCE [LARGE SCALE GENOMIC DNA]</scope>
    <source>
        <strain evidence="1 2">DSM 18979</strain>
    </source>
</reference>
<dbReference type="EMBL" id="FOHU01000011">
    <property type="protein sequence ID" value="SET47374.1"/>
    <property type="molecule type" value="Genomic_DNA"/>
</dbReference>
<gene>
    <name evidence="1" type="ORF">SAMN05660297_02523</name>
</gene>
<dbReference type="STRING" id="426128.SAMN05660297_02523"/>
<dbReference type="OrthoDB" id="1956660at2"/>
<dbReference type="AlphaFoldDB" id="A0A1I0EQP8"/>
<dbReference type="Proteomes" id="UP000199568">
    <property type="component" value="Unassembled WGS sequence"/>
</dbReference>
<dbReference type="RefSeq" id="WP_090444595.1">
    <property type="nucleotide sequence ID" value="NZ_FOHU01000011.1"/>
</dbReference>
<organism evidence="1 2">
    <name type="scientific">Natronincola peptidivorans</name>
    <dbReference type="NCBI Taxonomy" id="426128"/>
    <lineage>
        <taxon>Bacteria</taxon>
        <taxon>Bacillati</taxon>
        <taxon>Bacillota</taxon>
        <taxon>Clostridia</taxon>
        <taxon>Peptostreptococcales</taxon>
        <taxon>Natronincolaceae</taxon>
        <taxon>Natronincola</taxon>
    </lineage>
</organism>